<organism evidence="4 5">
    <name type="scientific">Haloferula sargassicola</name>
    <dbReference type="NCBI Taxonomy" id="490096"/>
    <lineage>
        <taxon>Bacteria</taxon>
        <taxon>Pseudomonadati</taxon>
        <taxon>Verrucomicrobiota</taxon>
        <taxon>Verrucomicrobiia</taxon>
        <taxon>Verrucomicrobiales</taxon>
        <taxon>Verrucomicrobiaceae</taxon>
        <taxon>Haloferula</taxon>
    </lineage>
</organism>
<dbReference type="EMBL" id="BAABRI010000009">
    <property type="protein sequence ID" value="GAA5482759.1"/>
    <property type="molecule type" value="Genomic_DNA"/>
</dbReference>
<evidence type="ECO:0000313" key="4">
    <source>
        <dbReference type="EMBL" id="GAA5482759.1"/>
    </source>
</evidence>
<comment type="caution">
    <text evidence="4">The sequence shown here is derived from an EMBL/GenBank/DDBJ whole genome shotgun (WGS) entry which is preliminary data.</text>
</comment>
<feature type="domain" description="BD-FAE-like" evidence="3">
    <location>
        <begin position="63"/>
        <end position="240"/>
    </location>
</feature>
<evidence type="ECO:0000259" key="3">
    <source>
        <dbReference type="Pfam" id="PF20434"/>
    </source>
</evidence>
<dbReference type="InterPro" id="IPR050300">
    <property type="entry name" value="GDXG_lipolytic_enzyme"/>
</dbReference>
<evidence type="ECO:0000256" key="1">
    <source>
        <dbReference type="ARBA" id="ARBA00022801"/>
    </source>
</evidence>
<feature type="signal peptide" evidence="2">
    <location>
        <begin position="1"/>
        <end position="29"/>
    </location>
</feature>
<keyword evidence="1" id="KW-0378">Hydrolase</keyword>
<evidence type="ECO:0000256" key="2">
    <source>
        <dbReference type="SAM" id="SignalP"/>
    </source>
</evidence>
<proteinExistence type="predicted"/>
<sequence length="289" mass="31534">MKSRILTPTFLRRALALLPCAFLAGCMGAGFRPLPAGVERENVIFSPPSWPQRLPATVYHHPRQPPAPAVLVIHGGSWKADDVRWSMEPISKALARAGYVVVNATYRGTPDDPYPAAVRDLEMAVRWMRRHAGRYGIDPERIATLGYSAGGHLAALLALREGNPEWIRAIVAGGAPFDLELDPNDEAVTAFLGGTHDEVPARFHQASPVNFVGPTSPPLFIFHGTADHRVAPAQARRMAAAYRGDGRPFRTYWVEGRGHLATLAFPGGAIDEAIRFLNEQLMPGKQESP</sequence>
<keyword evidence="5" id="KW-1185">Reference proteome</keyword>
<accession>A0ABP9URX6</accession>
<dbReference type="PANTHER" id="PTHR48081">
    <property type="entry name" value="AB HYDROLASE SUPERFAMILY PROTEIN C4A8.06C"/>
    <property type="match status" value="1"/>
</dbReference>
<dbReference type="Pfam" id="PF20434">
    <property type="entry name" value="BD-FAE"/>
    <property type="match status" value="1"/>
</dbReference>
<dbReference type="InterPro" id="IPR029058">
    <property type="entry name" value="AB_hydrolase_fold"/>
</dbReference>
<dbReference type="Proteomes" id="UP001476282">
    <property type="component" value="Unassembled WGS sequence"/>
</dbReference>
<dbReference type="SUPFAM" id="SSF53474">
    <property type="entry name" value="alpha/beta-Hydrolases"/>
    <property type="match status" value="1"/>
</dbReference>
<reference evidence="4 5" key="1">
    <citation type="submission" date="2024-02" db="EMBL/GenBank/DDBJ databases">
        <title>Haloferula sargassicola NBRC 104335.</title>
        <authorList>
            <person name="Ichikawa N."/>
            <person name="Katano-Makiyama Y."/>
            <person name="Hidaka K."/>
        </authorList>
    </citation>
    <scope>NUCLEOTIDE SEQUENCE [LARGE SCALE GENOMIC DNA]</scope>
    <source>
        <strain evidence="4 5">NBRC 104335</strain>
    </source>
</reference>
<gene>
    <name evidence="4" type="ORF">Hsar01_01983</name>
</gene>
<keyword evidence="2" id="KW-0732">Signal</keyword>
<dbReference type="PANTHER" id="PTHR48081:SF13">
    <property type="entry name" value="ALPHA_BETA HYDROLASE"/>
    <property type="match status" value="1"/>
</dbReference>
<dbReference type="InterPro" id="IPR049492">
    <property type="entry name" value="BD-FAE-like_dom"/>
</dbReference>
<dbReference type="Gene3D" id="3.40.50.1820">
    <property type="entry name" value="alpha/beta hydrolase"/>
    <property type="match status" value="1"/>
</dbReference>
<evidence type="ECO:0000313" key="5">
    <source>
        <dbReference type="Proteomes" id="UP001476282"/>
    </source>
</evidence>
<dbReference type="PROSITE" id="PS51257">
    <property type="entry name" value="PROKAR_LIPOPROTEIN"/>
    <property type="match status" value="1"/>
</dbReference>
<dbReference type="RefSeq" id="WP_353566889.1">
    <property type="nucleotide sequence ID" value="NZ_BAABRI010000009.1"/>
</dbReference>
<name>A0ABP9URX6_9BACT</name>
<protein>
    <recommendedName>
        <fullName evidence="3">BD-FAE-like domain-containing protein</fullName>
    </recommendedName>
</protein>
<feature type="chain" id="PRO_5045749344" description="BD-FAE-like domain-containing protein" evidence="2">
    <location>
        <begin position="30"/>
        <end position="289"/>
    </location>
</feature>